<evidence type="ECO:0000256" key="2">
    <source>
        <dbReference type="PIRSR" id="PIRSR605754-1"/>
    </source>
</evidence>
<keyword evidence="1" id="KW-0378">Hydrolase</keyword>
<gene>
    <name evidence="4" type="ORF">EXE58_08165</name>
</gene>
<evidence type="ECO:0000313" key="4">
    <source>
        <dbReference type="EMBL" id="QBX57523.1"/>
    </source>
</evidence>
<dbReference type="EMBL" id="CP038436">
    <property type="protein sequence ID" value="QBX57523.1"/>
    <property type="molecule type" value="Genomic_DNA"/>
</dbReference>
<dbReference type="SUPFAM" id="SSF63817">
    <property type="entry name" value="Sortase"/>
    <property type="match status" value="1"/>
</dbReference>
<dbReference type="Proteomes" id="UP000294853">
    <property type="component" value="Chromosome"/>
</dbReference>
<dbReference type="KEGG" id="nsn:EXE58_08165"/>
<evidence type="ECO:0000256" key="1">
    <source>
        <dbReference type="ARBA" id="ARBA00022801"/>
    </source>
</evidence>
<evidence type="ECO:0000313" key="5">
    <source>
        <dbReference type="Proteomes" id="UP000294853"/>
    </source>
</evidence>
<dbReference type="InterPro" id="IPR042001">
    <property type="entry name" value="Sortase_F"/>
</dbReference>
<dbReference type="InterPro" id="IPR023365">
    <property type="entry name" value="Sortase_dom-sf"/>
</dbReference>
<dbReference type="InterPro" id="IPR005754">
    <property type="entry name" value="Sortase"/>
</dbReference>
<keyword evidence="5" id="KW-1185">Reference proteome</keyword>
<accession>A0A4P7IKR1</accession>
<organism evidence="4 5">
    <name type="scientific">Nocardioides seonyuensis</name>
    <dbReference type="NCBI Taxonomy" id="2518371"/>
    <lineage>
        <taxon>Bacteria</taxon>
        <taxon>Bacillati</taxon>
        <taxon>Actinomycetota</taxon>
        <taxon>Actinomycetes</taxon>
        <taxon>Propionibacteriales</taxon>
        <taxon>Nocardioidaceae</taxon>
        <taxon>Nocardioides</taxon>
    </lineage>
</organism>
<sequence length="182" mass="19424">MALQRGDGGAPRAEDVPAPPRLQPISSAPAAVETPPPPGAPRRVLIPSLDVRAQVDAIKAVDRTIVPPADPQRLGWWRGGARPGDPGTAVITGHTVHTGGGALDDLEDLQPGDEVIVADGRTQVSYDVTSVRIYSTDEVARQHRRLFRQGGAPRLMLVTCEDWDGETYLSSVVVMAEPREGD</sequence>
<dbReference type="Gene3D" id="2.40.260.10">
    <property type="entry name" value="Sortase"/>
    <property type="match status" value="1"/>
</dbReference>
<evidence type="ECO:0000256" key="3">
    <source>
        <dbReference type="SAM" id="MobiDB-lite"/>
    </source>
</evidence>
<dbReference type="GO" id="GO:0016787">
    <property type="term" value="F:hydrolase activity"/>
    <property type="evidence" value="ECO:0007669"/>
    <property type="project" value="UniProtKB-KW"/>
</dbReference>
<dbReference type="OrthoDB" id="525039at2"/>
<name>A0A4P7IKR1_9ACTN</name>
<dbReference type="CDD" id="cd05829">
    <property type="entry name" value="Sortase_F"/>
    <property type="match status" value="1"/>
</dbReference>
<feature type="active site" description="Proton donor/acceptor" evidence="2">
    <location>
        <position position="94"/>
    </location>
</feature>
<dbReference type="AlphaFoldDB" id="A0A4P7IKR1"/>
<protein>
    <submittedName>
        <fullName evidence="4">Class F sortase</fullName>
    </submittedName>
</protein>
<reference evidence="4 5" key="1">
    <citation type="submission" date="2019-03" db="EMBL/GenBank/DDBJ databases">
        <title>Three New Species of Nocardioides, Nocardioides euryhalodurans sp. nov., Nocardioides seonyuensis sp. nov. and Nocardioides eburneoflavus sp. nov. Iolated from Soil.</title>
        <authorList>
            <person name="Roh S.G."/>
            <person name="Lee C."/>
            <person name="Kim M.-K."/>
            <person name="Kim S.B."/>
        </authorList>
    </citation>
    <scope>NUCLEOTIDE SEQUENCE [LARGE SCALE GENOMIC DNA]</scope>
    <source>
        <strain evidence="4 5">MMS17-SY207-3</strain>
    </source>
</reference>
<proteinExistence type="predicted"/>
<feature type="active site" description="Acyl-thioester intermediate" evidence="2">
    <location>
        <position position="160"/>
    </location>
</feature>
<dbReference type="Pfam" id="PF04203">
    <property type="entry name" value="Sortase"/>
    <property type="match status" value="1"/>
</dbReference>
<feature type="region of interest" description="Disordered" evidence="3">
    <location>
        <begin position="1"/>
        <end position="43"/>
    </location>
</feature>